<dbReference type="AlphaFoldDB" id="A0A0N4X098"/>
<dbReference type="PANTHER" id="PTHR31430">
    <property type="entry name" value="PROTEIN CBG22332-RELATED"/>
    <property type="match status" value="1"/>
</dbReference>
<accession>A0A0N4X098</accession>
<reference evidence="1" key="1">
    <citation type="submission" date="2017-02" db="UniProtKB">
        <authorList>
            <consortium name="WormBaseParasite"/>
        </authorList>
    </citation>
    <scope>IDENTIFICATION</scope>
</reference>
<organism evidence="1">
    <name type="scientific">Haemonchus placei</name>
    <name type="common">Barber's pole worm</name>
    <dbReference type="NCBI Taxonomy" id="6290"/>
    <lineage>
        <taxon>Eukaryota</taxon>
        <taxon>Metazoa</taxon>
        <taxon>Ecdysozoa</taxon>
        <taxon>Nematoda</taxon>
        <taxon>Chromadorea</taxon>
        <taxon>Rhabditida</taxon>
        <taxon>Rhabditina</taxon>
        <taxon>Rhabditomorpha</taxon>
        <taxon>Strongyloidea</taxon>
        <taxon>Trichostrongylidae</taxon>
        <taxon>Haemonchus</taxon>
    </lineage>
</organism>
<sequence>LQATMNSNLPLHSAQPCANECNFWGEFFGKTRSTDQSAQYVILIRRVKSHRGRHVATAPLHFIEMTKCDGPCGHTYPPESLDLLGRCGHFLCKVCHGLVQNDDGMLNRAFMLVNHRRQKGVSKKYIQKRAHYEASKEKWPRSPLSSPIEQRCDERMKQCSRIPIILANRHRQGGPGRGRILIMLRPR</sequence>
<name>A0A0N4X098_HAEPC</name>
<dbReference type="WBParaSite" id="HPLM_0001766701-mRNA-1">
    <property type="protein sequence ID" value="HPLM_0001766701-mRNA-1"/>
    <property type="gene ID" value="HPLM_0001766701"/>
</dbReference>
<protein>
    <submittedName>
        <fullName evidence="1">RING-type domain-containing protein</fullName>
    </submittedName>
</protein>
<proteinExistence type="predicted"/>
<evidence type="ECO:0000313" key="1">
    <source>
        <dbReference type="WBParaSite" id="HPLM_0001766701-mRNA-1"/>
    </source>
</evidence>